<evidence type="ECO:0000256" key="3">
    <source>
        <dbReference type="ARBA" id="ARBA00023235"/>
    </source>
</evidence>
<sequence>MIDGELTRPEICFIRVLMDYTLSSCDDLLRIFAPHTTTSSADSVPTIIYSGTRNQTFQVMKVVNEARKTRKHKYDPNDKFVRRFHSCTGDEEKVRTMEEFGSSKFPVISATMALGLGQNLKRVRFVIHMGRSDPAAIVQMVGRCGRDGNVGLGLLFMEPSRKNGRNNVGDFEEGMVQNDDARMDALAVTPLCLRIALALDNKIGYIPLLVNDPNYLAEQKREQSLGFAKCKFSNCFPDEAESLMKAIQHVNAHNFDDILNDPTIIKNNQPIITMKRKRRQNQYGKGSCQYPTNVAENLEKHLVHQFEMFYIRLLGPKPEFPASVFFNITQAKAIVGLIDQVLQGRDYDAGRIEHLIGGQMFEGQVESLKLSIAEWILSDYYQLHLVKLAELDQFTEQEGVQIQAEMEAELLRLQAISAAQFLADKNAKAAEKKMTKDRLAEERAALRLRLADDCAAEKQRLSDEKTAKKLRIAEEKKAEGIRASQIRASENVRSAQAQLNKNKKVLNDSTVEDHTINNNGAAEDYEDQSKSPDRARLAEEINSELKEEANARAIRRSKANAERAEKFSLISEQKKRRRQSIEDKKYQAQASREVRERKIFVNKQRQNHNRQVIEEMRANLLNADINCSPDQSSSGT</sequence>
<keyword evidence="2" id="KW-0238">DNA-binding</keyword>
<keyword evidence="3" id="KW-0413">Isomerase</keyword>
<dbReference type="EMBL" id="PGCI01000049">
    <property type="protein sequence ID" value="PLW45342.1"/>
    <property type="molecule type" value="Genomic_DNA"/>
</dbReference>
<dbReference type="Pfam" id="PF00271">
    <property type="entry name" value="Helicase_C"/>
    <property type="match status" value="1"/>
</dbReference>
<evidence type="ECO:0000256" key="1">
    <source>
        <dbReference type="ARBA" id="ARBA00005446"/>
    </source>
</evidence>
<dbReference type="GO" id="GO:0043138">
    <property type="term" value="F:3'-5' DNA helicase activity"/>
    <property type="evidence" value="ECO:0007669"/>
    <property type="project" value="UniProtKB-EC"/>
</dbReference>
<dbReference type="InterPro" id="IPR001650">
    <property type="entry name" value="Helicase_C-like"/>
</dbReference>
<evidence type="ECO:0000256" key="4">
    <source>
        <dbReference type="ARBA" id="ARBA00034617"/>
    </source>
</evidence>
<evidence type="ECO:0000313" key="9">
    <source>
        <dbReference type="Proteomes" id="UP000235392"/>
    </source>
</evidence>
<dbReference type="SUPFAM" id="SSF52540">
    <property type="entry name" value="P-loop containing nucleoside triphosphate hydrolases"/>
    <property type="match status" value="1"/>
</dbReference>
<dbReference type="PROSITE" id="PS51194">
    <property type="entry name" value="HELICASE_CTER"/>
    <property type="match status" value="1"/>
</dbReference>
<name>A0A2N5V5S2_9BASI</name>
<dbReference type="PANTHER" id="PTHR13710">
    <property type="entry name" value="DNA HELICASE RECQ FAMILY MEMBER"/>
    <property type="match status" value="1"/>
</dbReference>
<evidence type="ECO:0000259" key="7">
    <source>
        <dbReference type="PROSITE" id="PS51194"/>
    </source>
</evidence>
<dbReference type="Proteomes" id="UP000235392">
    <property type="component" value="Unassembled WGS sequence"/>
</dbReference>
<comment type="catalytic activity">
    <reaction evidence="4">
        <text>Couples ATP hydrolysis with the unwinding of duplex DNA by translocating in the 3'-5' direction.</text>
        <dbReference type="EC" id="5.6.2.4"/>
    </reaction>
</comment>
<evidence type="ECO:0000313" key="8">
    <source>
        <dbReference type="EMBL" id="PLW45342.1"/>
    </source>
</evidence>
<dbReference type="GO" id="GO:0005694">
    <property type="term" value="C:chromosome"/>
    <property type="evidence" value="ECO:0007669"/>
    <property type="project" value="TreeGrafter"/>
</dbReference>
<comment type="caution">
    <text evidence="8">The sequence shown here is derived from an EMBL/GenBank/DDBJ whole genome shotgun (WGS) entry which is preliminary data.</text>
</comment>
<evidence type="ECO:0000256" key="6">
    <source>
        <dbReference type="SAM" id="MobiDB-lite"/>
    </source>
</evidence>
<dbReference type="GO" id="GO:0005737">
    <property type="term" value="C:cytoplasm"/>
    <property type="evidence" value="ECO:0007669"/>
    <property type="project" value="TreeGrafter"/>
</dbReference>
<dbReference type="SMART" id="SM00490">
    <property type="entry name" value="HELICc"/>
    <property type="match status" value="1"/>
</dbReference>
<dbReference type="GO" id="GO:0003677">
    <property type="term" value="F:DNA binding"/>
    <property type="evidence" value="ECO:0007669"/>
    <property type="project" value="UniProtKB-KW"/>
</dbReference>
<dbReference type="PANTHER" id="PTHR13710:SF105">
    <property type="entry name" value="ATP-DEPENDENT DNA HELICASE Q1"/>
    <property type="match status" value="1"/>
</dbReference>
<dbReference type="InterPro" id="IPR027417">
    <property type="entry name" value="P-loop_NTPase"/>
</dbReference>
<protein>
    <recommendedName>
        <fullName evidence="5">DNA 3'-5' helicase</fullName>
        <ecNumber evidence="5">5.6.2.4</ecNumber>
    </recommendedName>
</protein>
<dbReference type="EC" id="5.6.2.4" evidence="5"/>
<feature type="region of interest" description="Disordered" evidence="6">
    <location>
        <begin position="513"/>
        <end position="533"/>
    </location>
</feature>
<dbReference type="Gene3D" id="3.40.50.300">
    <property type="entry name" value="P-loop containing nucleotide triphosphate hydrolases"/>
    <property type="match status" value="1"/>
</dbReference>
<dbReference type="AlphaFoldDB" id="A0A2N5V5S2"/>
<evidence type="ECO:0000256" key="5">
    <source>
        <dbReference type="ARBA" id="ARBA00034808"/>
    </source>
</evidence>
<dbReference type="GO" id="GO:0009378">
    <property type="term" value="F:four-way junction helicase activity"/>
    <property type="evidence" value="ECO:0007669"/>
    <property type="project" value="TreeGrafter"/>
</dbReference>
<feature type="domain" description="Helicase C-terminal" evidence="7">
    <location>
        <begin position="36"/>
        <end position="194"/>
    </location>
</feature>
<gene>
    <name evidence="8" type="ORF">PCASD_03086</name>
</gene>
<organism evidence="8 9">
    <name type="scientific">Puccinia coronata f. sp. avenae</name>
    <dbReference type="NCBI Taxonomy" id="200324"/>
    <lineage>
        <taxon>Eukaryota</taxon>
        <taxon>Fungi</taxon>
        <taxon>Dikarya</taxon>
        <taxon>Basidiomycota</taxon>
        <taxon>Pucciniomycotina</taxon>
        <taxon>Pucciniomycetes</taxon>
        <taxon>Pucciniales</taxon>
        <taxon>Pucciniaceae</taxon>
        <taxon>Puccinia</taxon>
    </lineage>
</organism>
<feature type="region of interest" description="Disordered" evidence="6">
    <location>
        <begin position="571"/>
        <end position="593"/>
    </location>
</feature>
<evidence type="ECO:0000256" key="2">
    <source>
        <dbReference type="ARBA" id="ARBA00023125"/>
    </source>
</evidence>
<dbReference type="GO" id="GO:0000724">
    <property type="term" value="P:double-strand break repair via homologous recombination"/>
    <property type="evidence" value="ECO:0007669"/>
    <property type="project" value="TreeGrafter"/>
</dbReference>
<comment type="similarity">
    <text evidence="1">Belongs to the helicase family. RecQ subfamily.</text>
</comment>
<feature type="compositionally biased region" description="Basic and acidic residues" evidence="6">
    <location>
        <begin position="579"/>
        <end position="593"/>
    </location>
</feature>
<proteinExistence type="inferred from homology"/>
<reference evidence="8 9" key="1">
    <citation type="submission" date="2017-11" db="EMBL/GenBank/DDBJ databases">
        <title>De novo assembly and phasing of dikaryotic genomes from two isolates of Puccinia coronata f. sp. avenae, the causal agent of oat crown rust.</title>
        <authorList>
            <person name="Miller M.E."/>
            <person name="Zhang Y."/>
            <person name="Omidvar V."/>
            <person name="Sperschneider J."/>
            <person name="Schwessinger B."/>
            <person name="Raley C."/>
            <person name="Palmer J.M."/>
            <person name="Garnica D."/>
            <person name="Upadhyaya N."/>
            <person name="Rathjen J."/>
            <person name="Taylor J.M."/>
            <person name="Park R.F."/>
            <person name="Dodds P.N."/>
            <person name="Hirsch C.D."/>
            <person name="Kianian S.F."/>
            <person name="Figueroa M."/>
        </authorList>
    </citation>
    <scope>NUCLEOTIDE SEQUENCE [LARGE SCALE GENOMIC DNA]</scope>
    <source>
        <strain evidence="8">12SD80</strain>
    </source>
</reference>
<accession>A0A2N5V5S2</accession>